<dbReference type="EMBL" id="AOMB01000005">
    <property type="protein sequence ID" value="EMA41540.1"/>
    <property type="molecule type" value="Genomic_DNA"/>
</dbReference>
<gene>
    <name evidence="4" type="ORF">C447_01760</name>
</gene>
<evidence type="ECO:0000313" key="5">
    <source>
        <dbReference type="Proteomes" id="UP000011566"/>
    </source>
</evidence>
<dbReference type="PATRIC" id="fig|1132509.6.peg.415"/>
<dbReference type="Pfam" id="PF12708">
    <property type="entry name" value="Pect-lyase_RHGA_epim"/>
    <property type="match status" value="1"/>
</dbReference>
<sequence>MDDEEDIFESLTAERVRTTRHPTYDVTAHGATGDGTTDDTAAIQTALDAAAEGGGGVVYLPAGTYYTTYSLLYGSDLVVYGPAATVAFEPSHEDATALVSKSFDGSVETSRVTIQGLTVESVDPAKGNGIGMAKAADMAVKACQTHGLHWHLVDIAGATDVLVADCYAANLDTAAYQADNLTSDGGLVVEYEDGTTEGAVVDDTNNRNVDIAGNVAEDCGRGVHLHRDGGHDLTVRDNRIRGCTEVGILGDPEMTWHDVVVAGNVVEGDGDSSGIRLDGEYTNLSVANNTVRDHDEWGIAVHPGEDEPDSIPRGVTVRDNTVERVAGTAIALDGAAGEVSDNYVYDVARGGGTDGADERDGTGSPDSTHAGVTVEGCDGVSVRGNVLRDLGGTGVVCRAGSTDVVISGNDIADAPWGIGCFADAGPLEGVAIDRNTVVGGPEARGGVWAEAGVRYRIDDNAATGVALGVAVADATDLHLTGNDVVGDRDEPGAIGYRVRDCTDTVVRDNDATRVDESTVVDGASGNVRAEVPDAGLVVGGDCEGVRATFEGDRPPEDGAFAVGSRVRNTAPAAGGHLGWVCVAAGSPGSWKPYGRIGEE</sequence>
<dbReference type="OrthoDB" id="213448at2157"/>
<evidence type="ECO:0000259" key="2">
    <source>
        <dbReference type="Pfam" id="PF12708"/>
    </source>
</evidence>
<dbReference type="InterPro" id="IPR012334">
    <property type="entry name" value="Pectin_lyas_fold"/>
</dbReference>
<protein>
    <recommendedName>
        <fullName evidence="6">Pectate lyase superfamily protein domain-containing protein</fullName>
    </recommendedName>
</protein>
<dbReference type="InterPro" id="IPR006626">
    <property type="entry name" value="PbH1"/>
</dbReference>
<accession>M0MAY7</accession>
<reference evidence="4 5" key="1">
    <citation type="journal article" date="2014" name="PLoS Genet.">
        <title>Phylogenetically driven sequencing of extremely halophilic archaea reveals strategies for static and dynamic osmo-response.</title>
        <authorList>
            <person name="Becker E.A."/>
            <person name="Seitzer P.M."/>
            <person name="Tritt A."/>
            <person name="Larsen D."/>
            <person name="Krusor M."/>
            <person name="Yao A.I."/>
            <person name="Wu D."/>
            <person name="Madern D."/>
            <person name="Eisen J.A."/>
            <person name="Darling A.E."/>
            <person name="Facciotti M.T."/>
        </authorList>
    </citation>
    <scope>NUCLEOTIDE SEQUENCE [LARGE SCALE GENOMIC DNA]</scope>
    <source>
        <strain evidence="4 5">100A6</strain>
    </source>
</reference>
<dbReference type="Proteomes" id="UP000011566">
    <property type="component" value="Unassembled WGS sequence"/>
</dbReference>
<dbReference type="eggNOG" id="arCOG02519">
    <property type="taxonomic scope" value="Archaea"/>
</dbReference>
<feature type="region of interest" description="Disordered" evidence="1">
    <location>
        <begin position="350"/>
        <end position="370"/>
    </location>
</feature>
<proteinExistence type="predicted"/>
<dbReference type="SUPFAM" id="SSF51126">
    <property type="entry name" value="Pectin lyase-like"/>
    <property type="match status" value="2"/>
</dbReference>
<evidence type="ECO:0000256" key="1">
    <source>
        <dbReference type="SAM" id="MobiDB-lite"/>
    </source>
</evidence>
<organism evidence="4 5">
    <name type="scientific">Halococcus hamelinensis 100A6</name>
    <dbReference type="NCBI Taxonomy" id="1132509"/>
    <lineage>
        <taxon>Archaea</taxon>
        <taxon>Methanobacteriati</taxon>
        <taxon>Methanobacteriota</taxon>
        <taxon>Stenosarchaea group</taxon>
        <taxon>Halobacteria</taxon>
        <taxon>Halobacteriales</taxon>
        <taxon>Halococcaceae</taxon>
        <taxon>Halococcus</taxon>
    </lineage>
</organism>
<dbReference type="SMART" id="SM00710">
    <property type="entry name" value="PbH1"/>
    <property type="match status" value="13"/>
</dbReference>
<comment type="caution">
    <text evidence="4">The sequence shown here is derived from an EMBL/GenBank/DDBJ whole genome shotgun (WGS) entry which is preliminary data.</text>
</comment>
<name>M0MAY7_9EURY</name>
<dbReference type="RefSeq" id="WP_007690248.1">
    <property type="nucleotide sequence ID" value="NZ_AJRK01000367.1"/>
</dbReference>
<dbReference type="AlphaFoldDB" id="M0MAY7"/>
<dbReference type="Pfam" id="PF13229">
    <property type="entry name" value="Beta_helix"/>
    <property type="match status" value="1"/>
</dbReference>
<dbReference type="InterPro" id="IPR024535">
    <property type="entry name" value="RHGA/B-epi-like_pectate_lyase"/>
</dbReference>
<feature type="domain" description="Rhamnogalacturonase A/B/Epimerase-like pectate lyase" evidence="2">
    <location>
        <begin position="26"/>
        <end position="248"/>
    </location>
</feature>
<evidence type="ECO:0000259" key="3">
    <source>
        <dbReference type="Pfam" id="PF13229"/>
    </source>
</evidence>
<evidence type="ECO:0000313" key="4">
    <source>
        <dbReference type="EMBL" id="EMA41540.1"/>
    </source>
</evidence>
<keyword evidence="5" id="KW-1185">Reference proteome</keyword>
<evidence type="ECO:0008006" key="6">
    <source>
        <dbReference type="Google" id="ProtNLM"/>
    </source>
</evidence>
<dbReference type="InterPro" id="IPR011050">
    <property type="entry name" value="Pectin_lyase_fold/virulence"/>
</dbReference>
<dbReference type="InterPro" id="IPR039448">
    <property type="entry name" value="Beta_helix"/>
</dbReference>
<dbReference type="Gene3D" id="2.160.20.10">
    <property type="entry name" value="Single-stranded right-handed beta-helix, Pectin lyase-like"/>
    <property type="match status" value="2"/>
</dbReference>
<feature type="domain" description="Right handed beta helix" evidence="3">
    <location>
        <begin position="273"/>
        <end position="460"/>
    </location>
</feature>